<organism evidence="2 3">
    <name type="scientific">Arenimonas oryziterrae DSM 21050 = YC6267</name>
    <dbReference type="NCBI Taxonomy" id="1121015"/>
    <lineage>
        <taxon>Bacteria</taxon>
        <taxon>Pseudomonadati</taxon>
        <taxon>Pseudomonadota</taxon>
        <taxon>Gammaproteobacteria</taxon>
        <taxon>Lysobacterales</taxon>
        <taxon>Lysobacteraceae</taxon>
        <taxon>Arenimonas</taxon>
    </lineage>
</organism>
<protein>
    <submittedName>
        <fullName evidence="2">Uncharacterized protein</fullName>
    </submittedName>
</protein>
<sequence>MELLISGATTIGLLQLPGLMDEVFLDAINRSADEILRVIMPLWTYAKFALFTLIATFVMHLCLRGYWIALVGMNSVYPGGVRWNNLKMGPHSRAISEKESPAMAEVIEAADNRATRVFGLGFGMAMVMLMPVAIALLVLTSALLARHFFHINIDALKVFAIVLAVVILPWALLSFVDRQYGDRFAPDHWLSRAMRRLLAMYSRVGIGRRNNLLLTLYTSHEGAQRASLVIVLAMVPIFAVVFVQSVMASVGFSYGDFDGLPDDTMYAANSAQPEFYDSSRNGDAALGLLAPFIPNRVVRGPYLELFVPYLPRRHTPAMQRACPDALAEMIAANEDNTDVGSRAAFDCLARLHDIQLDGLPVAVTFDASADPKTGQRGMLAMIPVRDLAAGRHELSVAAITRTSAKKELPVRRYRIIFWK</sequence>
<keyword evidence="1" id="KW-1133">Transmembrane helix</keyword>
<comment type="caution">
    <text evidence="2">The sequence shown here is derived from an EMBL/GenBank/DDBJ whole genome shotgun (WGS) entry which is preliminary data.</text>
</comment>
<feature type="transmembrane region" description="Helical" evidence="1">
    <location>
        <begin position="156"/>
        <end position="176"/>
    </location>
</feature>
<dbReference type="AlphaFoldDB" id="A0A091AZ29"/>
<evidence type="ECO:0000313" key="2">
    <source>
        <dbReference type="EMBL" id="KFN44711.1"/>
    </source>
</evidence>
<reference evidence="2 3" key="1">
    <citation type="submission" date="2013-09" db="EMBL/GenBank/DDBJ databases">
        <title>Genome sequencing of Arenimonas oryziterrae.</title>
        <authorList>
            <person name="Chen F."/>
            <person name="Wang G."/>
        </authorList>
    </citation>
    <scope>NUCLEOTIDE SEQUENCE [LARGE SCALE GENOMIC DNA]</scope>
    <source>
        <strain evidence="2 3">YC6267</strain>
    </source>
</reference>
<dbReference type="STRING" id="1121015.GCA_000420545_01242"/>
<dbReference type="EMBL" id="AVCI01000001">
    <property type="protein sequence ID" value="KFN44711.1"/>
    <property type="molecule type" value="Genomic_DNA"/>
</dbReference>
<keyword evidence="1" id="KW-0812">Transmembrane</keyword>
<proteinExistence type="predicted"/>
<feature type="transmembrane region" description="Helical" evidence="1">
    <location>
        <begin position="117"/>
        <end position="144"/>
    </location>
</feature>
<dbReference type="eggNOG" id="ENOG502Z9KI">
    <property type="taxonomic scope" value="Bacteria"/>
</dbReference>
<feature type="transmembrane region" description="Helical" evidence="1">
    <location>
        <begin position="44"/>
        <end position="63"/>
    </location>
</feature>
<dbReference type="Proteomes" id="UP000029385">
    <property type="component" value="Unassembled WGS sequence"/>
</dbReference>
<name>A0A091AZ29_9GAMM</name>
<evidence type="ECO:0000256" key="1">
    <source>
        <dbReference type="SAM" id="Phobius"/>
    </source>
</evidence>
<feature type="transmembrane region" description="Helical" evidence="1">
    <location>
        <begin position="226"/>
        <end position="247"/>
    </location>
</feature>
<keyword evidence="3" id="KW-1185">Reference proteome</keyword>
<keyword evidence="1" id="KW-0472">Membrane</keyword>
<accession>A0A091AZ29</accession>
<gene>
    <name evidence="2" type="ORF">N789_01480</name>
</gene>
<evidence type="ECO:0000313" key="3">
    <source>
        <dbReference type="Proteomes" id="UP000029385"/>
    </source>
</evidence>
<dbReference type="PATRIC" id="fig|1121015.4.peg.293"/>